<dbReference type="InterPro" id="IPR017853">
    <property type="entry name" value="GH"/>
</dbReference>
<dbReference type="SUPFAM" id="SSF51445">
    <property type="entry name" value="(Trans)glycosidases"/>
    <property type="match status" value="1"/>
</dbReference>
<dbReference type="InterPro" id="IPR016286">
    <property type="entry name" value="FUC_metazoa-typ"/>
</dbReference>
<dbReference type="PRINTS" id="PR00741">
    <property type="entry name" value="GLHYDRLASE29"/>
</dbReference>
<evidence type="ECO:0000256" key="2">
    <source>
        <dbReference type="ARBA" id="ARBA00007951"/>
    </source>
</evidence>
<dbReference type="GO" id="GO:0016139">
    <property type="term" value="P:glycoside catabolic process"/>
    <property type="evidence" value="ECO:0007669"/>
    <property type="project" value="TreeGrafter"/>
</dbReference>
<dbReference type="InterPro" id="IPR000933">
    <property type="entry name" value="Glyco_hydro_29"/>
</dbReference>
<proteinExistence type="inferred from homology"/>
<dbReference type="InterPro" id="IPR057739">
    <property type="entry name" value="Glyco_hydro_29_N"/>
</dbReference>
<dbReference type="GO" id="GO:0006004">
    <property type="term" value="P:fucose metabolic process"/>
    <property type="evidence" value="ECO:0007669"/>
    <property type="project" value="InterPro"/>
</dbReference>
<comment type="similarity">
    <text evidence="2">Belongs to the glycosyl hydrolase 29 family.</text>
</comment>
<sequence>MIFQTISWIDGTQDITSIRLPNVTAGSSTSPGGAAEDTRLHIFAISLIPADGTGISLDIQHARSTGMWMEGTNKTQIFSVKINNIGNEWIMAENGVQVVIEGAGIETVVPGVVNRLRPGDQVTVNIGVVNQDGIAPGTTGEAMVRVTGTGVNVSSTFNATFGIGPYEATYESIYSHESPCWFNNAKYGIFIHWGVYSVPGWGNVGDKEEYAEWYWWNMNQGKGNNKGEFWEYNLATYGPNHNYDDFIPQFTADAYDPREWVDLFADAGAQYFVQVSKHHEGYAIFDIPSNITNRTSVALPPHKNLLQMLFDAADQYQPHLHKATYFSTPEWFHPDYKKYGFGAWPGGNATNPYTNQTLPYTGYVPINDYITDLMVPEMQILADMGTEIMWCDIGGPNMTAEWAAKYFNDNAAKGREVSINARCGLPGDFDTPEYAKYDAVQLRKWESNLGMDPYSYGFNRATPIEAYMKPDAIVTSLIDIVSKNGNFLLDIGPMANGTIIQVEQDNLRAAGKWIQSHGEAIFNTTYWFITPQEGEAVRFTQTPESFYILTLYPPNATLVLDSPVPYVEGDDVMVVGGNMSGNVVPSRLLANGSLELTIDEEVRSADMYSWVFKIALDGEGGKIGAANVTVGGGSSPAQQTGAGGHLSPTWVNVAVAASLAAIFCAL</sequence>
<dbReference type="Proteomes" id="UP000799539">
    <property type="component" value="Unassembled WGS sequence"/>
</dbReference>
<accession>A0A6A6FQ80</accession>
<dbReference type="SMART" id="SM00812">
    <property type="entry name" value="Alpha_L_fucos"/>
    <property type="match status" value="1"/>
</dbReference>
<comment type="function">
    <text evidence="1">Alpha-L-fucosidase is responsible for hydrolyzing the alpha-1,6-linked fucose joined to the reducing-end N-acetylglucosamine of the carbohydrate moieties of glycoproteins.</text>
</comment>
<keyword evidence="6" id="KW-0326">Glycosidase</keyword>
<dbReference type="Pfam" id="PF01120">
    <property type="entry name" value="Alpha_L_fucos"/>
    <property type="match status" value="1"/>
</dbReference>
<evidence type="ECO:0000256" key="5">
    <source>
        <dbReference type="ARBA" id="ARBA00022801"/>
    </source>
</evidence>
<dbReference type="EC" id="3.2.1.51" evidence="3"/>
<keyword evidence="5 8" id="KW-0378">Hydrolase</keyword>
<evidence type="ECO:0000313" key="9">
    <source>
        <dbReference type="Proteomes" id="UP000799539"/>
    </source>
</evidence>
<gene>
    <name evidence="8" type="ORF">CERZMDRAFT_36109</name>
</gene>
<dbReference type="AlphaFoldDB" id="A0A6A6FQ80"/>
<dbReference type="GO" id="GO:0004560">
    <property type="term" value="F:alpha-L-fucosidase activity"/>
    <property type="evidence" value="ECO:0007669"/>
    <property type="project" value="UniProtKB-EC"/>
</dbReference>
<evidence type="ECO:0000256" key="1">
    <source>
        <dbReference type="ARBA" id="ARBA00004071"/>
    </source>
</evidence>
<evidence type="ECO:0000256" key="3">
    <source>
        <dbReference type="ARBA" id="ARBA00012662"/>
    </source>
</evidence>
<reference evidence="8" key="1">
    <citation type="journal article" date="2020" name="Stud. Mycol.">
        <title>101 Dothideomycetes genomes: a test case for predicting lifestyles and emergence of pathogens.</title>
        <authorList>
            <person name="Haridas S."/>
            <person name="Albert R."/>
            <person name="Binder M."/>
            <person name="Bloem J."/>
            <person name="Labutti K."/>
            <person name="Salamov A."/>
            <person name="Andreopoulos B."/>
            <person name="Baker S."/>
            <person name="Barry K."/>
            <person name="Bills G."/>
            <person name="Bluhm B."/>
            <person name="Cannon C."/>
            <person name="Castanera R."/>
            <person name="Culley D."/>
            <person name="Daum C."/>
            <person name="Ezra D."/>
            <person name="Gonzalez J."/>
            <person name="Henrissat B."/>
            <person name="Kuo A."/>
            <person name="Liang C."/>
            <person name="Lipzen A."/>
            <person name="Lutzoni F."/>
            <person name="Magnuson J."/>
            <person name="Mondo S."/>
            <person name="Nolan M."/>
            <person name="Ohm R."/>
            <person name="Pangilinan J."/>
            <person name="Park H.-J."/>
            <person name="Ramirez L."/>
            <person name="Alfaro M."/>
            <person name="Sun H."/>
            <person name="Tritt A."/>
            <person name="Yoshinaga Y."/>
            <person name="Zwiers L.-H."/>
            <person name="Turgeon B."/>
            <person name="Goodwin S."/>
            <person name="Spatafora J."/>
            <person name="Crous P."/>
            <person name="Grigoriev I."/>
        </authorList>
    </citation>
    <scope>NUCLEOTIDE SEQUENCE</scope>
    <source>
        <strain evidence="8">SCOH1-5</strain>
    </source>
</reference>
<organism evidence="8 9">
    <name type="scientific">Cercospora zeae-maydis SCOH1-5</name>
    <dbReference type="NCBI Taxonomy" id="717836"/>
    <lineage>
        <taxon>Eukaryota</taxon>
        <taxon>Fungi</taxon>
        <taxon>Dikarya</taxon>
        <taxon>Ascomycota</taxon>
        <taxon>Pezizomycotina</taxon>
        <taxon>Dothideomycetes</taxon>
        <taxon>Dothideomycetidae</taxon>
        <taxon>Mycosphaerellales</taxon>
        <taxon>Mycosphaerellaceae</taxon>
        <taxon>Cercospora</taxon>
    </lineage>
</organism>
<evidence type="ECO:0000313" key="8">
    <source>
        <dbReference type="EMBL" id="KAF2215358.1"/>
    </source>
</evidence>
<dbReference type="Gene3D" id="3.20.20.80">
    <property type="entry name" value="Glycosidases"/>
    <property type="match status" value="1"/>
</dbReference>
<feature type="domain" description="Glycoside hydrolase family 29 N-terminal" evidence="7">
    <location>
        <begin position="165"/>
        <end position="519"/>
    </location>
</feature>
<evidence type="ECO:0000256" key="6">
    <source>
        <dbReference type="ARBA" id="ARBA00023295"/>
    </source>
</evidence>
<evidence type="ECO:0000259" key="7">
    <source>
        <dbReference type="Pfam" id="PF01120"/>
    </source>
</evidence>
<dbReference type="PANTHER" id="PTHR10030">
    <property type="entry name" value="ALPHA-L-FUCOSIDASE"/>
    <property type="match status" value="1"/>
</dbReference>
<keyword evidence="4" id="KW-0732">Signal</keyword>
<keyword evidence="9" id="KW-1185">Reference proteome</keyword>
<protein>
    <recommendedName>
        <fullName evidence="3">alpha-L-fucosidase</fullName>
        <ecNumber evidence="3">3.2.1.51</ecNumber>
    </recommendedName>
</protein>
<name>A0A6A6FQ80_9PEZI</name>
<dbReference type="EMBL" id="ML992666">
    <property type="protein sequence ID" value="KAF2215358.1"/>
    <property type="molecule type" value="Genomic_DNA"/>
</dbReference>
<dbReference type="OrthoDB" id="6039950at2759"/>
<evidence type="ECO:0000256" key="4">
    <source>
        <dbReference type="ARBA" id="ARBA00022729"/>
    </source>
</evidence>
<dbReference type="PANTHER" id="PTHR10030:SF37">
    <property type="entry name" value="ALPHA-L-FUCOSIDASE-RELATED"/>
    <property type="match status" value="1"/>
</dbReference>